<feature type="region of interest" description="Disordered" evidence="1">
    <location>
        <begin position="65"/>
        <end position="84"/>
    </location>
</feature>
<feature type="compositionally biased region" description="Polar residues" evidence="1">
    <location>
        <begin position="68"/>
        <end position="80"/>
    </location>
</feature>
<gene>
    <name evidence="2" type="ORF">B0H17DRAFT_1063439</name>
</gene>
<sequence>MDPQVLRLSVRGPHTEYMPMAWRPDKTVSSRLNPPASFCGLSPFRGLTMYRPGSTSVLERPTLFQRGKFQQSPPTRGLSPSPSPGCARIEHTVALARLNLVLLPSYSSQVTNYEPGIASLSPVPTQRCLHQPLTLPRCYIASPPHCSVMWAPTSGPASFVRPPHRKIDPPTYLTVTPELTFHCIDPTQRNAGGSPSGRRGSRVVRAEREGFANVFRDDRDG</sequence>
<evidence type="ECO:0000313" key="3">
    <source>
        <dbReference type="Proteomes" id="UP001221757"/>
    </source>
</evidence>
<dbReference type="EMBL" id="JARKIE010000059">
    <property type="protein sequence ID" value="KAJ7691319.1"/>
    <property type="molecule type" value="Genomic_DNA"/>
</dbReference>
<accession>A0AAD7GHM6</accession>
<dbReference type="Proteomes" id="UP001221757">
    <property type="component" value="Unassembled WGS sequence"/>
</dbReference>
<evidence type="ECO:0000256" key="1">
    <source>
        <dbReference type="SAM" id="MobiDB-lite"/>
    </source>
</evidence>
<organism evidence="2 3">
    <name type="scientific">Mycena rosella</name>
    <name type="common">Pink bonnet</name>
    <name type="synonym">Agaricus rosellus</name>
    <dbReference type="NCBI Taxonomy" id="1033263"/>
    <lineage>
        <taxon>Eukaryota</taxon>
        <taxon>Fungi</taxon>
        <taxon>Dikarya</taxon>
        <taxon>Basidiomycota</taxon>
        <taxon>Agaricomycotina</taxon>
        <taxon>Agaricomycetes</taxon>
        <taxon>Agaricomycetidae</taxon>
        <taxon>Agaricales</taxon>
        <taxon>Marasmiineae</taxon>
        <taxon>Mycenaceae</taxon>
        <taxon>Mycena</taxon>
    </lineage>
</organism>
<comment type="caution">
    <text evidence="2">The sequence shown here is derived from an EMBL/GenBank/DDBJ whole genome shotgun (WGS) entry which is preliminary data.</text>
</comment>
<proteinExistence type="predicted"/>
<protein>
    <submittedName>
        <fullName evidence="2">Uncharacterized protein</fullName>
    </submittedName>
</protein>
<keyword evidence="3" id="KW-1185">Reference proteome</keyword>
<dbReference type="AlphaFoldDB" id="A0AAD7GHM6"/>
<evidence type="ECO:0000313" key="2">
    <source>
        <dbReference type="EMBL" id="KAJ7691319.1"/>
    </source>
</evidence>
<reference evidence="2" key="1">
    <citation type="submission" date="2023-03" db="EMBL/GenBank/DDBJ databases">
        <title>Massive genome expansion in bonnet fungi (Mycena s.s.) driven by repeated elements and novel gene families across ecological guilds.</title>
        <authorList>
            <consortium name="Lawrence Berkeley National Laboratory"/>
            <person name="Harder C.B."/>
            <person name="Miyauchi S."/>
            <person name="Viragh M."/>
            <person name="Kuo A."/>
            <person name="Thoen E."/>
            <person name="Andreopoulos B."/>
            <person name="Lu D."/>
            <person name="Skrede I."/>
            <person name="Drula E."/>
            <person name="Henrissat B."/>
            <person name="Morin E."/>
            <person name="Kohler A."/>
            <person name="Barry K."/>
            <person name="LaButti K."/>
            <person name="Morin E."/>
            <person name="Salamov A."/>
            <person name="Lipzen A."/>
            <person name="Mereny Z."/>
            <person name="Hegedus B."/>
            <person name="Baldrian P."/>
            <person name="Stursova M."/>
            <person name="Weitz H."/>
            <person name="Taylor A."/>
            <person name="Grigoriev I.V."/>
            <person name="Nagy L.G."/>
            <person name="Martin F."/>
            <person name="Kauserud H."/>
        </authorList>
    </citation>
    <scope>NUCLEOTIDE SEQUENCE</scope>
    <source>
        <strain evidence="2">CBHHK067</strain>
    </source>
</reference>
<name>A0AAD7GHM6_MYCRO</name>